<dbReference type="InterPro" id="IPR032675">
    <property type="entry name" value="LRR_dom_sf"/>
</dbReference>
<gene>
    <name evidence="7" type="primary">LOC101388621</name>
</gene>
<sequence length="1011" mass="113587">MKKLCFRVITIVVRLCFTETMTNPSRSSMLFNSECQWNGHHLTNCSFTGNREIPVDISQTAATVDVNSSFFRVRFQSHTKKEEWNIKHLDLSNNLISRITLSTLAHLHALEILNLSNNTIYSVSVDLPNLKSSWVKHHRSSLRNGLPFLKLLILQRNKLSDIPKGLWKLKSLQTLDLSFNGISQIGLSDFHNCLQLENLYLQSNRILRIHPEAFKDLKKLQVVDLSNNALTTILPMMIIALEFPHLEVDLADNQWQCDYNVAAFQNFISESWRRKWNVICNKSTGNEEVYWWTPKSRISRETHLPHTKSNHRKSLIMGKAERPQEELYVHFSTPGKKDNASSDTSAKHRRLPRWVRSDDDAVRTSGRDEDNSQDLALAVCLSVFITFLVAFCLGAFARPYVDRLWQQRCQKKSHGLDNAYSNEGFHNETEAAGNMHHPRVGLHQAFGDLNLYENQDSFSVTAASPPAAVIPDRTLGPSRKEPGSWQSWEQGEDNNAAGSREDNAFPNDIAAGSVLLGQPNADHNALISAARDHIYRNDILGEINFETVARADSLSEQSAGVPAVAGRSQTVSGSIHNDLNELDPQLSREATLSQMLIHTEAQRAGENEERRGTEQLPSEFSKEMPVSTYINLLSAQQQGLKGASAEEELSTYYSAVTLSDPGDTDSSPPVFPPGWGRDLHVTPANKEPMQEHPPSDTQYELDTNYDSDEGSLFTLSSISSEDARNVTEEEAHDEESHRASEFPEDQDSGMRKDNVMSLESLDDGITFQKIVGKCENQEDHFEKPLTSGPDSGLCEAHLENASYTNKFEDPLTLPRSLGNSPFIDEIPDTFIYDYVTAPQSEAVEWLYSLKDLEFSYVDILPQTPPCSAEVPSDPGKSACHERDSDICKEEPFTQGTDTAQNDIPFKITTGENLRPSQDFEEGDMNSNLMETDASKGSVCHLEDDGSRKVINQTQLLQSCGDESALQCERRGGEYFEDSSKSRVPSLQELPNKTSSLRTQEPFNDRDWDKYS</sequence>
<keyword evidence="2" id="KW-0677">Repeat</keyword>
<keyword evidence="6" id="KW-1185">Reference proteome</keyword>
<evidence type="ECO:0000313" key="7">
    <source>
        <dbReference type="RefSeq" id="XP_004419116.2"/>
    </source>
</evidence>
<evidence type="ECO:0000256" key="3">
    <source>
        <dbReference type="SAM" id="MobiDB-lite"/>
    </source>
</evidence>
<organism evidence="6 7">
    <name type="scientific">Ceratotherium simum simum</name>
    <name type="common">Southern white rhinoceros</name>
    <dbReference type="NCBI Taxonomy" id="73337"/>
    <lineage>
        <taxon>Eukaryota</taxon>
        <taxon>Metazoa</taxon>
        <taxon>Chordata</taxon>
        <taxon>Craniata</taxon>
        <taxon>Vertebrata</taxon>
        <taxon>Euteleostomi</taxon>
        <taxon>Mammalia</taxon>
        <taxon>Eutheria</taxon>
        <taxon>Laurasiatheria</taxon>
        <taxon>Perissodactyla</taxon>
        <taxon>Rhinocerotidae</taxon>
        <taxon>Ceratotherium</taxon>
    </lineage>
</organism>
<accession>A0ABM0H423</accession>
<name>A0ABM0H423_CERSS</name>
<dbReference type="PROSITE" id="PS51450">
    <property type="entry name" value="LRR"/>
    <property type="match status" value="3"/>
</dbReference>
<dbReference type="SMART" id="SM00369">
    <property type="entry name" value="LRR_TYP"/>
    <property type="match status" value="6"/>
</dbReference>
<dbReference type="GeneID" id="101388621"/>
<feature type="region of interest" description="Disordered" evidence="3">
    <location>
        <begin position="469"/>
        <end position="505"/>
    </location>
</feature>
<evidence type="ECO:0000256" key="1">
    <source>
        <dbReference type="ARBA" id="ARBA00022614"/>
    </source>
</evidence>
<dbReference type="RefSeq" id="XP_004419116.2">
    <property type="nucleotide sequence ID" value="XM_004419059.2"/>
</dbReference>
<proteinExistence type="predicted"/>
<feature type="compositionally biased region" description="Basic and acidic residues" evidence="3">
    <location>
        <begin position="1002"/>
        <end position="1011"/>
    </location>
</feature>
<keyword evidence="4" id="KW-0472">Membrane</keyword>
<dbReference type="Gene3D" id="3.80.10.10">
    <property type="entry name" value="Ribonuclease Inhibitor"/>
    <property type="match status" value="1"/>
</dbReference>
<feature type="signal peptide" evidence="5">
    <location>
        <begin position="1"/>
        <end position="20"/>
    </location>
</feature>
<evidence type="ECO:0000313" key="6">
    <source>
        <dbReference type="Proteomes" id="UP000694910"/>
    </source>
</evidence>
<dbReference type="PANTHER" id="PTHR24369">
    <property type="entry name" value="ANTIGEN BSP, PUTATIVE-RELATED"/>
    <property type="match status" value="1"/>
</dbReference>
<feature type="region of interest" description="Disordered" evidence="3">
    <location>
        <begin position="970"/>
        <end position="1011"/>
    </location>
</feature>
<reference evidence="7" key="1">
    <citation type="submission" date="2025-08" db="UniProtKB">
        <authorList>
            <consortium name="RefSeq"/>
        </authorList>
    </citation>
    <scope>IDENTIFICATION</scope>
</reference>
<keyword evidence="4" id="KW-0812">Transmembrane</keyword>
<keyword evidence="5" id="KW-0732">Signal</keyword>
<dbReference type="Proteomes" id="UP000694910">
    <property type="component" value="Unplaced"/>
</dbReference>
<dbReference type="InterPro" id="IPR050541">
    <property type="entry name" value="LRR_TM_domain-containing"/>
</dbReference>
<dbReference type="InterPro" id="IPR003591">
    <property type="entry name" value="Leu-rich_rpt_typical-subtyp"/>
</dbReference>
<keyword evidence="4" id="KW-1133">Transmembrane helix</keyword>
<dbReference type="InterPro" id="IPR001611">
    <property type="entry name" value="Leu-rich_rpt"/>
</dbReference>
<dbReference type="Pfam" id="PF00560">
    <property type="entry name" value="LRR_1"/>
    <property type="match status" value="2"/>
</dbReference>
<dbReference type="Pfam" id="PF13855">
    <property type="entry name" value="LRR_8"/>
    <property type="match status" value="1"/>
</dbReference>
<feature type="chain" id="PRO_5047436548" evidence="5">
    <location>
        <begin position="21"/>
        <end position="1011"/>
    </location>
</feature>
<protein>
    <submittedName>
        <fullName evidence="7">Leucine-rich repeat-containing protein 66</fullName>
    </submittedName>
</protein>
<evidence type="ECO:0000256" key="2">
    <source>
        <dbReference type="ARBA" id="ARBA00022737"/>
    </source>
</evidence>
<evidence type="ECO:0000256" key="5">
    <source>
        <dbReference type="SAM" id="SignalP"/>
    </source>
</evidence>
<feature type="region of interest" description="Disordered" evidence="3">
    <location>
        <begin position="331"/>
        <end position="350"/>
    </location>
</feature>
<feature type="compositionally biased region" description="Polar residues" evidence="3">
    <location>
        <begin position="981"/>
        <end position="1001"/>
    </location>
</feature>
<feature type="compositionally biased region" description="Basic and acidic residues" evidence="3">
    <location>
        <begin position="970"/>
        <end position="980"/>
    </location>
</feature>
<feature type="compositionally biased region" description="Basic and acidic residues" evidence="3">
    <location>
        <begin position="721"/>
        <end position="741"/>
    </location>
</feature>
<feature type="region of interest" description="Disordered" evidence="3">
    <location>
        <begin position="657"/>
        <end position="751"/>
    </location>
</feature>
<feature type="transmembrane region" description="Helical" evidence="4">
    <location>
        <begin position="375"/>
        <end position="397"/>
    </location>
</feature>
<dbReference type="SUPFAM" id="SSF52058">
    <property type="entry name" value="L domain-like"/>
    <property type="match status" value="1"/>
</dbReference>
<dbReference type="PANTHER" id="PTHR24369:SF213">
    <property type="entry name" value="INSULIN LIKE GROWTH FACTOR BINDING PROTEIN ACID LABILE SUBUNIT"/>
    <property type="match status" value="1"/>
</dbReference>
<keyword evidence="1" id="KW-0433">Leucine-rich repeat</keyword>
<evidence type="ECO:0000256" key="4">
    <source>
        <dbReference type="SAM" id="Phobius"/>
    </source>
</evidence>